<gene>
    <name evidence="1" type="ORF">SDC9_68008</name>
</gene>
<name>A0A644Y5V5_9ZZZZ</name>
<comment type="caution">
    <text evidence="1">The sequence shown here is derived from an EMBL/GenBank/DDBJ whole genome shotgun (WGS) entry which is preliminary data.</text>
</comment>
<protein>
    <submittedName>
        <fullName evidence="1">Uncharacterized protein</fullName>
    </submittedName>
</protein>
<dbReference type="AlphaFoldDB" id="A0A644Y5V5"/>
<sequence length="194" mass="23300">MLQMITKCMFSFLKEIVKFGKYKDSFIYLYTLGPCIATIAKSNKTNTSYSFSYDLIRCEFFFYSDIHNGSNLRYIEESFLLDFFRVMNTYKIRYTQTQFCSEAEKNHPDLYRNKKGNLLPLMRNYYVETVYQDNNDSYYKADLSLGMFEVVWCLNQSVDEIFAEACLTMKWLYKFNYNLWKIENIKSKKLINNT</sequence>
<organism evidence="1">
    <name type="scientific">bioreactor metagenome</name>
    <dbReference type="NCBI Taxonomy" id="1076179"/>
    <lineage>
        <taxon>unclassified sequences</taxon>
        <taxon>metagenomes</taxon>
        <taxon>ecological metagenomes</taxon>
    </lineage>
</organism>
<reference evidence="1" key="1">
    <citation type="submission" date="2019-08" db="EMBL/GenBank/DDBJ databases">
        <authorList>
            <person name="Kucharzyk K."/>
            <person name="Murdoch R.W."/>
            <person name="Higgins S."/>
            <person name="Loffler F."/>
        </authorList>
    </citation>
    <scope>NUCLEOTIDE SEQUENCE</scope>
</reference>
<dbReference type="EMBL" id="VSSQ01003615">
    <property type="protein sequence ID" value="MPM21564.1"/>
    <property type="molecule type" value="Genomic_DNA"/>
</dbReference>
<accession>A0A644Y5V5</accession>
<evidence type="ECO:0000313" key="1">
    <source>
        <dbReference type="EMBL" id="MPM21564.1"/>
    </source>
</evidence>
<proteinExistence type="predicted"/>